<dbReference type="AlphaFoldDB" id="B0TV44"/>
<dbReference type="OrthoDB" id="9940802at2"/>
<dbReference type="Proteomes" id="UP000001317">
    <property type="component" value="Chromosome"/>
</dbReference>
<gene>
    <name evidence="1" type="ordered locus">Shal_3771</name>
</gene>
<organism evidence="1 2">
    <name type="scientific">Shewanella halifaxensis (strain HAW-EB4)</name>
    <dbReference type="NCBI Taxonomy" id="458817"/>
    <lineage>
        <taxon>Bacteria</taxon>
        <taxon>Pseudomonadati</taxon>
        <taxon>Pseudomonadota</taxon>
        <taxon>Gammaproteobacteria</taxon>
        <taxon>Alteromonadales</taxon>
        <taxon>Shewanellaceae</taxon>
        <taxon>Shewanella</taxon>
    </lineage>
</organism>
<dbReference type="eggNOG" id="ENOG502ZMBG">
    <property type="taxonomic scope" value="Bacteria"/>
</dbReference>
<protein>
    <submittedName>
        <fullName evidence="1">Uncharacterized protein</fullName>
    </submittedName>
</protein>
<sequence length="64" mass="7462">MGNVISIQAKREEREVEVHFAELLDKEASIEGSVKPLPRSMFDRIKVLREQAEVQRQEHDLIEC</sequence>
<dbReference type="KEGG" id="shl:Shal_3771"/>
<evidence type="ECO:0000313" key="2">
    <source>
        <dbReference type="Proteomes" id="UP000001317"/>
    </source>
</evidence>
<accession>B0TV44</accession>
<keyword evidence="2" id="KW-1185">Reference proteome</keyword>
<dbReference type="EMBL" id="CP000931">
    <property type="protein sequence ID" value="ABZ78311.1"/>
    <property type="molecule type" value="Genomic_DNA"/>
</dbReference>
<reference evidence="1" key="1">
    <citation type="submission" date="2008-01" db="EMBL/GenBank/DDBJ databases">
        <title>Complete sequence of Shewanella halifaxensis HAW-EB4.</title>
        <authorList>
            <consortium name="US DOE Joint Genome Institute"/>
            <person name="Copeland A."/>
            <person name="Lucas S."/>
            <person name="Lapidus A."/>
            <person name="Glavina del Rio T."/>
            <person name="Dalin E."/>
            <person name="Tice H."/>
            <person name="Bruce D."/>
            <person name="Goodwin L."/>
            <person name="Pitluck S."/>
            <person name="Sims D."/>
            <person name="Brettin T."/>
            <person name="Detter J.C."/>
            <person name="Han C."/>
            <person name="Kuske C.R."/>
            <person name="Schmutz J."/>
            <person name="Larimer F."/>
            <person name="Land M."/>
            <person name="Hauser L."/>
            <person name="Kyrpides N."/>
            <person name="Kim E."/>
            <person name="Zhao J.-S."/>
            <person name="Richardson P."/>
        </authorList>
    </citation>
    <scope>NUCLEOTIDE SEQUENCE [LARGE SCALE GENOMIC DNA]</scope>
    <source>
        <strain evidence="1">HAW-EB4</strain>
    </source>
</reference>
<evidence type="ECO:0000313" key="1">
    <source>
        <dbReference type="EMBL" id="ABZ78311.1"/>
    </source>
</evidence>
<dbReference type="HOGENOM" id="CLU_2866584_0_0_6"/>
<proteinExistence type="predicted"/>
<dbReference type="RefSeq" id="WP_012278829.1">
    <property type="nucleotide sequence ID" value="NC_010334.1"/>
</dbReference>
<dbReference type="STRING" id="458817.Shal_3771"/>
<name>B0TV44_SHEHH</name>